<evidence type="ECO:0000313" key="1">
    <source>
        <dbReference type="EMBL" id="TQL51546.1"/>
    </source>
</evidence>
<dbReference type="Proteomes" id="UP000319516">
    <property type="component" value="Unassembled WGS sequence"/>
</dbReference>
<dbReference type="GO" id="GO:0042742">
    <property type="term" value="P:defense response to bacterium"/>
    <property type="evidence" value="ECO:0007669"/>
    <property type="project" value="InterPro"/>
</dbReference>
<sequence>MTTTTAWKDPQARGSDLDIHPAGVVELSDDDMDMVAGGTGWACAIVTATIAITVTKCSPDGTLCGSCQMGTRGCC</sequence>
<gene>
    <name evidence="1" type="ORF">FB467_2693</name>
</gene>
<accession>A0A542YTZ3</accession>
<name>A0A542YTZ3_9MICO</name>
<dbReference type="RefSeq" id="WP_141785537.1">
    <property type="nucleotide sequence ID" value="NZ_BAAAIK010000011.1"/>
</dbReference>
<keyword evidence="2" id="KW-1185">Reference proteome</keyword>
<dbReference type="OrthoDB" id="3538673at2"/>
<comment type="caution">
    <text evidence="1">The sequence shown here is derived from an EMBL/GenBank/DDBJ whole genome shotgun (WGS) entry which is preliminary data.</text>
</comment>
<reference evidence="1 2" key="1">
    <citation type="submission" date="2019-06" db="EMBL/GenBank/DDBJ databases">
        <title>Sequencing the genomes of 1000 actinobacteria strains.</title>
        <authorList>
            <person name="Klenk H.-P."/>
        </authorList>
    </citation>
    <scope>NUCLEOTIDE SEQUENCE [LARGE SCALE GENOMIC DNA]</scope>
    <source>
        <strain evidence="1 2">DSM 12335</strain>
    </source>
</reference>
<proteinExistence type="predicted"/>
<dbReference type="AlphaFoldDB" id="A0A542YTZ3"/>
<organism evidence="1 2">
    <name type="scientific">Ornithinicoccus hortensis</name>
    <dbReference type="NCBI Taxonomy" id="82346"/>
    <lineage>
        <taxon>Bacteria</taxon>
        <taxon>Bacillati</taxon>
        <taxon>Actinomycetota</taxon>
        <taxon>Actinomycetes</taxon>
        <taxon>Micrococcales</taxon>
        <taxon>Intrasporangiaceae</taxon>
        <taxon>Ornithinicoccus</taxon>
    </lineage>
</organism>
<dbReference type="EMBL" id="VFOP01000001">
    <property type="protein sequence ID" value="TQL51546.1"/>
    <property type="molecule type" value="Genomic_DNA"/>
</dbReference>
<dbReference type="InterPro" id="IPR027635">
    <property type="entry name" value="Lantibiotic2_lead_pep_dom"/>
</dbReference>
<dbReference type="NCBIfam" id="TIGR03898">
    <property type="entry name" value="lanti_MRSA_kill"/>
    <property type="match status" value="1"/>
</dbReference>
<evidence type="ECO:0000313" key="2">
    <source>
        <dbReference type="Proteomes" id="UP000319516"/>
    </source>
</evidence>
<protein>
    <submittedName>
        <fullName evidence="1">Mersacidin/lichenicidin family type 2 lantibiotic</fullName>
    </submittedName>
</protein>